<dbReference type="PANTHER" id="PTHR33639:SF2">
    <property type="entry name" value="DUF393 DOMAIN-CONTAINING PROTEIN"/>
    <property type="match status" value="1"/>
</dbReference>
<name>A0ABT9ZD69_9BACI</name>
<dbReference type="Pfam" id="PF04134">
    <property type="entry name" value="DCC1-like"/>
    <property type="match status" value="1"/>
</dbReference>
<protein>
    <submittedName>
        <fullName evidence="1">DCC family thiol-disulfide oxidoreductase YuxK</fullName>
    </submittedName>
</protein>
<dbReference type="RefSeq" id="WP_307338093.1">
    <property type="nucleotide sequence ID" value="NZ_JAUSUD010000003.1"/>
</dbReference>
<dbReference type="PANTHER" id="PTHR33639">
    <property type="entry name" value="THIOL-DISULFIDE OXIDOREDUCTASE DCC"/>
    <property type="match status" value="1"/>
</dbReference>
<reference evidence="1 2" key="1">
    <citation type="submission" date="2023-07" db="EMBL/GenBank/DDBJ databases">
        <title>Genomic Encyclopedia of Type Strains, Phase IV (KMG-IV): sequencing the most valuable type-strain genomes for metagenomic binning, comparative biology and taxonomic classification.</title>
        <authorList>
            <person name="Goeker M."/>
        </authorList>
    </citation>
    <scope>NUCLEOTIDE SEQUENCE [LARGE SCALE GENOMIC DNA]</scope>
    <source>
        <strain evidence="1 2">DSM 29005</strain>
    </source>
</reference>
<dbReference type="EMBL" id="JAUSUD010000003">
    <property type="protein sequence ID" value="MDQ0229792.1"/>
    <property type="molecule type" value="Genomic_DNA"/>
</dbReference>
<gene>
    <name evidence="1" type="ORF">J2S19_001044</name>
</gene>
<keyword evidence="2" id="KW-1185">Reference proteome</keyword>
<proteinExistence type="predicted"/>
<dbReference type="Proteomes" id="UP001234495">
    <property type="component" value="Unassembled WGS sequence"/>
</dbReference>
<dbReference type="InterPro" id="IPR007263">
    <property type="entry name" value="DCC1-like"/>
</dbReference>
<sequence>MNRDNNPVVLFDGICNFCNEAVQFVIRHDKKEQVLFAALQSDSGQQLLNDYHLPTTDFDSFIFIYDGKVYKKSSAAIKLCTYFGGYWKIAKLFFIIPSRLRDMIYDIIAKNRYKWFGIKQQCMLPSASVRKRFL</sequence>
<dbReference type="InterPro" id="IPR052927">
    <property type="entry name" value="DCC_oxidoreductase"/>
</dbReference>
<organism evidence="1 2">
    <name type="scientific">Metabacillus malikii</name>
    <dbReference type="NCBI Taxonomy" id="1504265"/>
    <lineage>
        <taxon>Bacteria</taxon>
        <taxon>Bacillati</taxon>
        <taxon>Bacillota</taxon>
        <taxon>Bacilli</taxon>
        <taxon>Bacillales</taxon>
        <taxon>Bacillaceae</taxon>
        <taxon>Metabacillus</taxon>
    </lineage>
</organism>
<comment type="caution">
    <text evidence="1">The sequence shown here is derived from an EMBL/GenBank/DDBJ whole genome shotgun (WGS) entry which is preliminary data.</text>
</comment>
<evidence type="ECO:0000313" key="1">
    <source>
        <dbReference type="EMBL" id="MDQ0229792.1"/>
    </source>
</evidence>
<accession>A0ABT9ZD69</accession>
<evidence type="ECO:0000313" key="2">
    <source>
        <dbReference type="Proteomes" id="UP001234495"/>
    </source>
</evidence>